<gene>
    <name evidence="2" type="ORF">GTK09_07900</name>
</gene>
<comment type="caution">
    <text evidence="2">The sequence shown here is derived from an EMBL/GenBank/DDBJ whole genome shotgun (WGS) entry which is preliminary data.</text>
</comment>
<dbReference type="Pfam" id="PF04248">
    <property type="entry name" value="NTP_transf_9"/>
    <property type="match status" value="1"/>
</dbReference>
<evidence type="ECO:0000313" key="3">
    <source>
        <dbReference type="Proteomes" id="UP000469011"/>
    </source>
</evidence>
<evidence type="ECO:0000313" key="2">
    <source>
        <dbReference type="EMBL" id="NDW04351.1"/>
    </source>
</evidence>
<dbReference type="AlphaFoldDB" id="A0A6N9SZU7"/>
<sequence length="127" mass="14458">MASPEEIRERIRITPEPQPVTVYFNDVIIASTKEALRLEEKGHDPVYYIPRDRVEMAYFEATDKHTTCPYKGEASYWTISAMGRAGANGAWSYETPHEGVKEIAGHIAFDKNAVRIEVDEAPTKQDW</sequence>
<dbReference type="RefSeq" id="WP_163462524.1">
    <property type="nucleotide sequence ID" value="NZ_JAAAMG010000005.1"/>
</dbReference>
<dbReference type="Proteomes" id="UP000469011">
    <property type="component" value="Unassembled WGS sequence"/>
</dbReference>
<protein>
    <submittedName>
        <fullName evidence="2">DUF427 domain-containing protein</fullName>
    </submittedName>
</protein>
<dbReference type="Gene3D" id="2.170.150.40">
    <property type="entry name" value="Domain of unknown function (DUF427)"/>
    <property type="match status" value="1"/>
</dbReference>
<dbReference type="EMBL" id="JAAAMG010000005">
    <property type="protein sequence ID" value="NDW04351.1"/>
    <property type="molecule type" value="Genomic_DNA"/>
</dbReference>
<dbReference type="InterPro" id="IPR038694">
    <property type="entry name" value="DUF427_sf"/>
</dbReference>
<name>A0A6N9SZU7_9HYPH</name>
<dbReference type="PANTHER" id="PTHR34310">
    <property type="entry name" value="DUF427 DOMAIN PROTEIN (AFU_ORTHOLOGUE AFUA_3G02220)"/>
    <property type="match status" value="1"/>
</dbReference>
<accession>A0A6N9SZU7</accession>
<dbReference type="PANTHER" id="PTHR34310:SF9">
    <property type="entry name" value="BLR5716 PROTEIN"/>
    <property type="match status" value="1"/>
</dbReference>
<proteinExistence type="predicted"/>
<keyword evidence="3" id="KW-1185">Reference proteome</keyword>
<dbReference type="InterPro" id="IPR007361">
    <property type="entry name" value="DUF427"/>
</dbReference>
<feature type="domain" description="DUF427" evidence="1">
    <location>
        <begin position="20"/>
        <end position="111"/>
    </location>
</feature>
<reference evidence="2 3" key="1">
    <citation type="submission" date="2020-01" db="EMBL/GenBank/DDBJ databases">
        <title>Jiella pacifica sp. nov.</title>
        <authorList>
            <person name="Xue Z."/>
            <person name="Zhu S."/>
            <person name="Chen J."/>
            <person name="Yang J."/>
        </authorList>
    </citation>
    <scope>NUCLEOTIDE SEQUENCE [LARGE SCALE GENOMIC DNA]</scope>
    <source>
        <strain evidence="2 3">40Bstr34</strain>
    </source>
</reference>
<organism evidence="2 3">
    <name type="scientific">Jiella pacifica</name>
    <dbReference type="NCBI Taxonomy" id="2696469"/>
    <lineage>
        <taxon>Bacteria</taxon>
        <taxon>Pseudomonadati</taxon>
        <taxon>Pseudomonadota</taxon>
        <taxon>Alphaproteobacteria</taxon>
        <taxon>Hyphomicrobiales</taxon>
        <taxon>Aurantimonadaceae</taxon>
        <taxon>Jiella</taxon>
    </lineage>
</organism>
<evidence type="ECO:0000259" key="1">
    <source>
        <dbReference type="Pfam" id="PF04248"/>
    </source>
</evidence>